<dbReference type="GO" id="GO:0008483">
    <property type="term" value="F:transaminase activity"/>
    <property type="evidence" value="ECO:0007669"/>
    <property type="project" value="UniProtKB-KW"/>
</dbReference>
<evidence type="ECO:0000256" key="1">
    <source>
        <dbReference type="ARBA" id="ARBA00001933"/>
    </source>
</evidence>
<dbReference type="InterPro" id="IPR015422">
    <property type="entry name" value="PyrdxlP-dep_Trfase_small"/>
</dbReference>
<gene>
    <name evidence="6" type="ORF">KV396_06145</name>
</gene>
<dbReference type="CDD" id="cd00614">
    <property type="entry name" value="CGS_like"/>
    <property type="match status" value="1"/>
</dbReference>
<organism evidence="6 7">
    <name type="scientific">Microbacterium galbinum</name>
    <dbReference type="NCBI Taxonomy" id="2851646"/>
    <lineage>
        <taxon>Bacteria</taxon>
        <taxon>Bacillati</taxon>
        <taxon>Actinomycetota</taxon>
        <taxon>Actinomycetes</taxon>
        <taxon>Micrococcales</taxon>
        <taxon>Microbacteriaceae</taxon>
        <taxon>Microbacterium</taxon>
    </lineage>
</organism>
<dbReference type="InterPro" id="IPR000277">
    <property type="entry name" value="Cys/Met-Metab_PyrdxlP-dep_enz"/>
</dbReference>
<dbReference type="InterPro" id="IPR006235">
    <property type="entry name" value="OAc-hSer/O-AcSer_sulfhydrylase"/>
</dbReference>
<dbReference type="Gene3D" id="3.90.1150.10">
    <property type="entry name" value="Aspartate Aminotransferase, domain 1"/>
    <property type="match status" value="1"/>
</dbReference>
<accession>A0ABY4IR98</accession>
<evidence type="ECO:0000256" key="3">
    <source>
        <dbReference type="ARBA" id="ARBA00022679"/>
    </source>
</evidence>
<dbReference type="SUPFAM" id="SSF53383">
    <property type="entry name" value="PLP-dependent transferases"/>
    <property type="match status" value="1"/>
</dbReference>
<dbReference type="Gene3D" id="3.40.640.10">
    <property type="entry name" value="Type I PLP-dependent aspartate aminotransferase-like (Major domain)"/>
    <property type="match status" value="1"/>
</dbReference>
<proteinExistence type="inferred from homology"/>
<dbReference type="RefSeq" id="WP_247957212.1">
    <property type="nucleotide sequence ID" value="NZ_CP078077.1"/>
</dbReference>
<name>A0ABY4IR98_9MICO</name>
<reference evidence="6 7" key="1">
    <citation type="submission" date="2021-06" db="EMBL/GenBank/DDBJ databases">
        <title>Genome-based taxonomic framework of Microbacterium strains isolated from marine environment, the description of four new species and reclassification of four preexisting species.</title>
        <authorList>
            <person name="Lee S.D."/>
            <person name="Kim S.-M."/>
            <person name="Byeon Y.-S."/>
            <person name="Yang H.L."/>
            <person name="Kim I.S."/>
        </authorList>
    </citation>
    <scope>NUCLEOTIDE SEQUENCE [LARGE SCALE GENOMIC DNA]</scope>
    <source>
        <strain evidence="6 7">SSW1-36</strain>
    </source>
</reference>
<evidence type="ECO:0000313" key="6">
    <source>
        <dbReference type="EMBL" id="UPL14078.1"/>
    </source>
</evidence>
<dbReference type="InterPro" id="IPR015421">
    <property type="entry name" value="PyrdxlP-dep_Trfase_major"/>
</dbReference>
<keyword evidence="6" id="KW-0032">Aminotransferase</keyword>
<protein>
    <submittedName>
        <fullName evidence="6">Aminotransferase class I/II-fold pyridoxal phosphate-dependent enzyme</fullName>
    </submittedName>
</protein>
<keyword evidence="7" id="KW-1185">Reference proteome</keyword>
<comment type="similarity">
    <text evidence="2 5">Belongs to the trans-sulfuration enzymes family.</text>
</comment>
<dbReference type="Proteomes" id="UP000831963">
    <property type="component" value="Chromosome"/>
</dbReference>
<dbReference type="InterPro" id="IPR015424">
    <property type="entry name" value="PyrdxlP-dep_Trfase"/>
</dbReference>
<dbReference type="EMBL" id="CP078077">
    <property type="protein sequence ID" value="UPL14078.1"/>
    <property type="molecule type" value="Genomic_DNA"/>
</dbReference>
<keyword evidence="4 5" id="KW-0663">Pyridoxal phosphate</keyword>
<dbReference type="Pfam" id="PF01053">
    <property type="entry name" value="Cys_Met_Meta_PP"/>
    <property type="match status" value="1"/>
</dbReference>
<evidence type="ECO:0000313" key="7">
    <source>
        <dbReference type="Proteomes" id="UP000831963"/>
    </source>
</evidence>
<comment type="cofactor">
    <cofactor evidence="1 5">
        <name>pyridoxal 5'-phosphate</name>
        <dbReference type="ChEBI" id="CHEBI:597326"/>
    </cofactor>
</comment>
<dbReference type="PANTHER" id="PTHR43797">
    <property type="entry name" value="HOMOCYSTEINE/CYSTEINE SYNTHASE"/>
    <property type="match status" value="1"/>
</dbReference>
<evidence type="ECO:0000256" key="4">
    <source>
        <dbReference type="ARBA" id="ARBA00022898"/>
    </source>
</evidence>
<evidence type="ECO:0000256" key="5">
    <source>
        <dbReference type="RuleBase" id="RU362118"/>
    </source>
</evidence>
<keyword evidence="3" id="KW-0808">Transferase</keyword>
<dbReference type="PIRSF" id="PIRSF001434">
    <property type="entry name" value="CGS"/>
    <property type="match status" value="1"/>
</dbReference>
<dbReference type="PANTHER" id="PTHR43797:SF2">
    <property type="entry name" value="HOMOCYSTEINE_CYSTEINE SYNTHASE"/>
    <property type="match status" value="1"/>
</dbReference>
<sequence>MSGLGFSTRQLHAGERYDGPHAPRATPIHLSAGFVFDDFDQAHARFAGTDDGFSYTRVGNPTNAAAERRIADLESGSGALLVGSGQAAVATTILALVSTGDHVLSSSSIYEGTRELLRDDLARLGVTVDFIAEPNDLAAWERGIRPNTRVVFAESIPNPKNDVLDVAALARLTRRHAIPFVVDNTLATPYLLRPLEDGADIVVHSASKFLAGHGTVLGGVIVDGGTFPWAAHADAYPQIARTPGPDGLTFAERLPHAAFLDFARRVAMRYGPVPSPLNAFLILQGIETLSLRVQRQSDSALHLARWLEGHPQVESVDYSGLPSSPHHAVARRYLTRGFGAVLAVTVRGGVDGARAFTNALRVFTRMTHLGDVRSLVLHPATTTHVLRDADELAAAGIHPGLLRLSIGLEDLDDLVADLDRALGAVAGVAGASSAQAEVPVVEAVAPRRLLAV</sequence>
<evidence type="ECO:0000256" key="2">
    <source>
        <dbReference type="ARBA" id="ARBA00009077"/>
    </source>
</evidence>